<accession>A0AAP0J2B4</accession>
<dbReference type="Proteomes" id="UP001419268">
    <property type="component" value="Unassembled WGS sequence"/>
</dbReference>
<evidence type="ECO:0000313" key="3">
    <source>
        <dbReference type="Proteomes" id="UP001419268"/>
    </source>
</evidence>
<gene>
    <name evidence="2" type="ORF">Scep_015047</name>
</gene>
<feature type="region of interest" description="Disordered" evidence="1">
    <location>
        <begin position="83"/>
        <end position="151"/>
    </location>
</feature>
<feature type="compositionally biased region" description="Acidic residues" evidence="1">
    <location>
        <begin position="86"/>
        <end position="113"/>
    </location>
</feature>
<sequence length="151" mass="16839">MEIPMVAVSSEGNNSSGSQGERSRDEAMRQSATLGGNEMRLKRMGEDRVLMICHDMEEVLPEPFLVESEIPTTELLRDEVEIKEEASEDPPGEEEQGIESLVDGDEDQDEEGDIYFSNSGVEEYGQVSGYDQNPDLTMDEDELREEGANET</sequence>
<feature type="compositionally biased region" description="Acidic residues" evidence="1">
    <location>
        <begin position="137"/>
        <end position="151"/>
    </location>
</feature>
<organism evidence="2 3">
    <name type="scientific">Stephania cephalantha</name>
    <dbReference type="NCBI Taxonomy" id="152367"/>
    <lineage>
        <taxon>Eukaryota</taxon>
        <taxon>Viridiplantae</taxon>
        <taxon>Streptophyta</taxon>
        <taxon>Embryophyta</taxon>
        <taxon>Tracheophyta</taxon>
        <taxon>Spermatophyta</taxon>
        <taxon>Magnoliopsida</taxon>
        <taxon>Ranunculales</taxon>
        <taxon>Menispermaceae</taxon>
        <taxon>Menispermoideae</taxon>
        <taxon>Cissampelideae</taxon>
        <taxon>Stephania</taxon>
    </lineage>
</organism>
<dbReference type="AlphaFoldDB" id="A0AAP0J2B4"/>
<protein>
    <submittedName>
        <fullName evidence="2">Uncharacterized protein</fullName>
    </submittedName>
</protein>
<reference evidence="2 3" key="1">
    <citation type="submission" date="2024-01" db="EMBL/GenBank/DDBJ databases">
        <title>Genome assemblies of Stephania.</title>
        <authorList>
            <person name="Yang L."/>
        </authorList>
    </citation>
    <scope>NUCLEOTIDE SEQUENCE [LARGE SCALE GENOMIC DNA]</scope>
    <source>
        <strain evidence="2">JXDWG</strain>
        <tissue evidence="2">Leaf</tissue>
    </source>
</reference>
<evidence type="ECO:0000313" key="2">
    <source>
        <dbReference type="EMBL" id="KAK9126201.1"/>
    </source>
</evidence>
<feature type="region of interest" description="Disordered" evidence="1">
    <location>
        <begin position="1"/>
        <end position="40"/>
    </location>
</feature>
<name>A0AAP0J2B4_9MAGN</name>
<feature type="compositionally biased region" description="Low complexity" evidence="1">
    <location>
        <begin position="9"/>
        <end position="20"/>
    </location>
</feature>
<dbReference type="EMBL" id="JBBNAG010000006">
    <property type="protein sequence ID" value="KAK9126201.1"/>
    <property type="molecule type" value="Genomic_DNA"/>
</dbReference>
<keyword evidence="3" id="KW-1185">Reference proteome</keyword>
<proteinExistence type="predicted"/>
<comment type="caution">
    <text evidence="2">The sequence shown here is derived from an EMBL/GenBank/DDBJ whole genome shotgun (WGS) entry which is preliminary data.</text>
</comment>
<evidence type="ECO:0000256" key="1">
    <source>
        <dbReference type="SAM" id="MobiDB-lite"/>
    </source>
</evidence>